<feature type="compositionally biased region" description="Acidic residues" evidence="1">
    <location>
        <begin position="461"/>
        <end position="472"/>
    </location>
</feature>
<accession>A0A150GVV3</accession>
<evidence type="ECO:0000259" key="2">
    <source>
        <dbReference type="Pfam" id="PF07707"/>
    </source>
</evidence>
<protein>
    <recommendedName>
        <fullName evidence="2">BACK domain-containing protein</fullName>
    </recommendedName>
</protein>
<dbReference type="OrthoDB" id="546755at2759"/>
<feature type="region of interest" description="Disordered" evidence="1">
    <location>
        <begin position="453"/>
        <end position="472"/>
    </location>
</feature>
<organism evidence="3 4">
    <name type="scientific">Gonium pectorale</name>
    <name type="common">Green alga</name>
    <dbReference type="NCBI Taxonomy" id="33097"/>
    <lineage>
        <taxon>Eukaryota</taxon>
        <taxon>Viridiplantae</taxon>
        <taxon>Chlorophyta</taxon>
        <taxon>core chlorophytes</taxon>
        <taxon>Chlorophyceae</taxon>
        <taxon>CS clade</taxon>
        <taxon>Chlamydomonadales</taxon>
        <taxon>Volvocaceae</taxon>
        <taxon>Gonium</taxon>
    </lineage>
</organism>
<name>A0A150GVV3_GONPE</name>
<dbReference type="AlphaFoldDB" id="A0A150GVV3"/>
<reference evidence="4" key="1">
    <citation type="journal article" date="2016" name="Nat. Commun.">
        <title>The Gonium pectorale genome demonstrates co-option of cell cycle regulation during the evolution of multicellularity.</title>
        <authorList>
            <person name="Hanschen E.R."/>
            <person name="Marriage T.N."/>
            <person name="Ferris P.J."/>
            <person name="Hamaji T."/>
            <person name="Toyoda A."/>
            <person name="Fujiyama A."/>
            <person name="Neme R."/>
            <person name="Noguchi H."/>
            <person name="Minakuchi Y."/>
            <person name="Suzuki M."/>
            <person name="Kawai-Toyooka H."/>
            <person name="Smith D.R."/>
            <person name="Sparks H."/>
            <person name="Anderson J."/>
            <person name="Bakaric R."/>
            <person name="Luria V."/>
            <person name="Karger A."/>
            <person name="Kirschner M.W."/>
            <person name="Durand P.M."/>
            <person name="Michod R.E."/>
            <person name="Nozaki H."/>
            <person name="Olson B.J."/>
        </authorList>
    </citation>
    <scope>NUCLEOTIDE SEQUENCE [LARGE SCALE GENOMIC DNA]</scope>
    <source>
        <strain evidence="4">NIES-2863</strain>
    </source>
</reference>
<dbReference type="EMBL" id="LSYV01000007">
    <property type="protein sequence ID" value="KXZ53971.1"/>
    <property type="molecule type" value="Genomic_DNA"/>
</dbReference>
<keyword evidence="4" id="KW-1185">Reference proteome</keyword>
<dbReference type="Pfam" id="PF07707">
    <property type="entry name" value="BACK"/>
    <property type="match status" value="1"/>
</dbReference>
<dbReference type="InterPro" id="IPR011705">
    <property type="entry name" value="BACK"/>
</dbReference>
<comment type="caution">
    <text evidence="3">The sequence shown here is derived from an EMBL/GenBank/DDBJ whole genome shotgun (WGS) entry which is preliminary data.</text>
</comment>
<evidence type="ECO:0000313" key="3">
    <source>
        <dbReference type="EMBL" id="KXZ53971.1"/>
    </source>
</evidence>
<dbReference type="Proteomes" id="UP000075714">
    <property type="component" value="Unassembled WGS sequence"/>
</dbReference>
<proteinExistence type="predicted"/>
<gene>
    <name evidence="3" type="ORF">GPECTOR_6g890</name>
</gene>
<evidence type="ECO:0000256" key="1">
    <source>
        <dbReference type="SAM" id="MobiDB-lite"/>
    </source>
</evidence>
<feature type="domain" description="BACK" evidence="2">
    <location>
        <begin position="152"/>
        <end position="216"/>
    </location>
</feature>
<evidence type="ECO:0000313" key="4">
    <source>
        <dbReference type="Proteomes" id="UP000075714"/>
    </source>
</evidence>
<sequence>MISKEGASARVASPVASANAPTICVPLGSEEEVPAARAAIRYAYTGEVASESIRGILEVLRQAEYLQIETCAAACMDILTSRLRQPPLKGEGDEGQQAGESTAPVLDFFLCETLWPNLELCASFTDVIDVAKPRLIAHFGDALAALNNPRRRQQLLALPAVALEALLESDDFGTDTEDSIMLLLATWMHENRGRTDAATREWLCRQVRLAQLSRAYTTCILPALAADNSAARGADWFPITWREAAVFGGFAGARSDVERKQLLAAAQQSLNTSSPWFTQCRRRQCVPGTGITYSWSVSEATLDACLQQTDEAVDFDGDVDGCDKVLFARGFQWRPNVYAAPDEEPGRVGLHLCCDLPRAYRLPGSELQHGDVVAAVLLSARLAAYRFDASGVAIGIQTVSFDVGDSAFEVAGGTWGVSNALPLLEVAGGQRELSAWAEYLHDGKMHGTLCLLPPPSSQDNASDESDEDVEDGVDDNAAAAVADRWNGAGMGQAGGAAAMPGGWQGAFVW</sequence>